<dbReference type="PROSITE" id="PS50005">
    <property type="entry name" value="TPR"/>
    <property type="match status" value="1"/>
</dbReference>
<evidence type="ECO:0000313" key="3">
    <source>
        <dbReference type="Proteomes" id="UP001239167"/>
    </source>
</evidence>
<protein>
    <submittedName>
        <fullName evidence="2">Tetratricopeptide (TPR) repeat protein</fullName>
    </submittedName>
</protein>
<gene>
    <name evidence="2" type="ORF">J2S01_002886</name>
</gene>
<organism evidence="2 3">
    <name type="scientific">Pectinatus haikarae</name>
    <dbReference type="NCBI Taxonomy" id="349096"/>
    <lineage>
        <taxon>Bacteria</taxon>
        <taxon>Bacillati</taxon>
        <taxon>Bacillota</taxon>
        <taxon>Negativicutes</taxon>
        <taxon>Selenomonadales</taxon>
        <taxon>Selenomonadaceae</taxon>
        <taxon>Pectinatus</taxon>
    </lineage>
</organism>
<evidence type="ECO:0000313" key="2">
    <source>
        <dbReference type="EMBL" id="MDQ0205146.1"/>
    </source>
</evidence>
<dbReference type="InterPro" id="IPR019734">
    <property type="entry name" value="TPR_rpt"/>
</dbReference>
<accession>A0ABT9YBC0</accession>
<evidence type="ECO:0000256" key="1">
    <source>
        <dbReference type="PROSITE-ProRule" id="PRU00339"/>
    </source>
</evidence>
<dbReference type="EMBL" id="JAUSUE010000031">
    <property type="protein sequence ID" value="MDQ0205146.1"/>
    <property type="molecule type" value="Genomic_DNA"/>
</dbReference>
<dbReference type="SMART" id="SM00028">
    <property type="entry name" value="TPR"/>
    <property type="match status" value="2"/>
</dbReference>
<name>A0ABT9YBC0_9FIRM</name>
<dbReference type="InterPro" id="IPR011990">
    <property type="entry name" value="TPR-like_helical_dom_sf"/>
</dbReference>
<dbReference type="Proteomes" id="UP001239167">
    <property type="component" value="Unassembled WGS sequence"/>
</dbReference>
<comment type="caution">
    <text evidence="2">The sequence shown here is derived from an EMBL/GenBank/DDBJ whole genome shotgun (WGS) entry which is preliminary data.</text>
</comment>
<proteinExistence type="predicted"/>
<sequence length="246" mass="28750">MSFNDIFYNMRFHFSQGEKEYINQNYIAAEKHFRIILEKENDSEAYVMKGELHKIYAYLGQIAEKKGNEAAAVKYYKKSLMEKPDNENVFIKLYGLLSMDNVSKIELLNSIYAGTVSNLKFLSNMFNNVLSEKIGLYYQYILQKKYFIKADKNIAKNMIVAQNYNKASDTLESELRDVYKFILAAEVINSSVSNRNKLKEILPGEYYAISNKSIWPPEEYDESDPILEDVRIILHNLDKWAGKKYQ</sequence>
<keyword evidence="1" id="KW-0802">TPR repeat</keyword>
<dbReference type="SUPFAM" id="SSF48452">
    <property type="entry name" value="TPR-like"/>
    <property type="match status" value="1"/>
</dbReference>
<dbReference type="Gene3D" id="1.25.40.10">
    <property type="entry name" value="Tetratricopeptide repeat domain"/>
    <property type="match status" value="1"/>
</dbReference>
<dbReference type="RefSeq" id="WP_307225369.1">
    <property type="nucleotide sequence ID" value="NZ_CP116940.1"/>
</dbReference>
<keyword evidence="3" id="KW-1185">Reference proteome</keyword>
<feature type="repeat" description="TPR" evidence="1">
    <location>
        <begin position="53"/>
        <end position="86"/>
    </location>
</feature>
<reference evidence="2 3" key="1">
    <citation type="submission" date="2023-07" db="EMBL/GenBank/DDBJ databases">
        <title>Genomic Encyclopedia of Type Strains, Phase IV (KMG-IV): sequencing the most valuable type-strain genomes for metagenomic binning, comparative biology and taxonomic classification.</title>
        <authorList>
            <person name="Goeker M."/>
        </authorList>
    </citation>
    <scope>NUCLEOTIDE SEQUENCE [LARGE SCALE GENOMIC DNA]</scope>
    <source>
        <strain evidence="2 3">DSM 16980</strain>
    </source>
</reference>